<reference evidence="4" key="2">
    <citation type="submission" date="2020-03" db="EMBL/GenBank/DDBJ databases">
        <title>Flavobacteriaceae bacterium strain TP-CH-4, a member of the family Flavobacteriaceae isolated from a deep-sea seamount.</title>
        <authorList>
            <person name="Zhang D.-C."/>
        </authorList>
    </citation>
    <scope>NUCLEOTIDE SEQUENCE</scope>
    <source>
        <strain evidence="4">TP-CH-4</strain>
    </source>
</reference>
<sequence>MTDKKKQILAVALELFANDGFNGTSTSKIAKEAGVSEGLIFRHFEHKNGLLNALVQQAVERIRLLIEPILIETDPKKVIQKSIDLPFALPESEYPFWKLQFKLKWENDYEQDKMRPFIEKLTWAFSNLGYIQARKEAEVLNHIIESISIGILREGRKSQEGLKEFILRKYLK</sequence>
<dbReference type="Pfam" id="PF00440">
    <property type="entry name" value="TetR_N"/>
    <property type="match status" value="1"/>
</dbReference>
<name>A0A967B050_9FLAO</name>
<dbReference type="Proteomes" id="UP000707206">
    <property type="component" value="Unassembled WGS sequence"/>
</dbReference>
<evidence type="ECO:0000313" key="5">
    <source>
        <dbReference type="Proteomes" id="UP000707206"/>
    </source>
</evidence>
<dbReference type="InterPro" id="IPR001647">
    <property type="entry name" value="HTH_TetR"/>
</dbReference>
<dbReference type="PANTHER" id="PTHR43479">
    <property type="entry name" value="ACREF/ENVCD OPERON REPRESSOR-RELATED"/>
    <property type="match status" value="1"/>
</dbReference>
<feature type="DNA-binding region" description="H-T-H motif" evidence="2">
    <location>
        <begin position="25"/>
        <end position="44"/>
    </location>
</feature>
<organism evidence="4 5">
    <name type="scientific">Pelagihabitans pacificus</name>
    <dbReference type="NCBI Taxonomy" id="2696054"/>
    <lineage>
        <taxon>Bacteria</taxon>
        <taxon>Pseudomonadati</taxon>
        <taxon>Bacteroidota</taxon>
        <taxon>Flavobacteriia</taxon>
        <taxon>Flavobacteriales</taxon>
        <taxon>Flavobacteriaceae</taxon>
        <taxon>Pelagihabitans</taxon>
    </lineage>
</organism>
<dbReference type="PANTHER" id="PTHR43479:SF11">
    <property type="entry name" value="ACREF_ENVCD OPERON REPRESSOR-RELATED"/>
    <property type="match status" value="1"/>
</dbReference>
<dbReference type="EMBL" id="VIKU02000004">
    <property type="protein sequence ID" value="NHF60702.1"/>
    <property type="molecule type" value="Genomic_DNA"/>
</dbReference>
<dbReference type="PRINTS" id="PR00455">
    <property type="entry name" value="HTHTETR"/>
</dbReference>
<protein>
    <submittedName>
        <fullName evidence="4">TetR/AcrR family transcriptional regulator</fullName>
    </submittedName>
</protein>
<feature type="domain" description="HTH tetR-type" evidence="3">
    <location>
        <begin position="2"/>
        <end position="62"/>
    </location>
</feature>
<keyword evidence="1 2" id="KW-0238">DNA-binding</keyword>
<reference evidence="4" key="1">
    <citation type="submission" date="2019-07" db="EMBL/GenBank/DDBJ databases">
        <authorList>
            <person name="De-Chao Zhang Q."/>
        </authorList>
    </citation>
    <scope>NUCLEOTIDE SEQUENCE</scope>
    <source>
        <strain evidence="4">TP-CH-4</strain>
    </source>
</reference>
<keyword evidence="5" id="KW-1185">Reference proteome</keyword>
<dbReference type="GO" id="GO:0003677">
    <property type="term" value="F:DNA binding"/>
    <property type="evidence" value="ECO:0007669"/>
    <property type="project" value="UniProtKB-UniRule"/>
</dbReference>
<evidence type="ECO:0000256" key="1">
    <source>
        <dbReference type="ARBA" id="ARBA00023125"/>
    </source>
</evidence>
<proteinExistence type="predicted"/>
<evidence type="ECO:0000313" key="4">
    <source>
        <dbReference type="EMBL" id="NHF60702.1"/>
    </source>
</evidence>
<dbReference type="InterPro" id="IPR050624">
    <property type="entry name" value="HTH-type_Tx_Regulator"/>
</dbReference>
<evidence type="ECO:0000256" key="2">
    <source>
        <dbReference type="PROSITE-ProRule" id="PRU00335"/>
    </source>
</evidence>
<dbReference type="AlphaFoldDB" id="A0A967B050"/>
<comment type="caution">
    <text evidence="4">The sequence shown here is derived from an EMBL/GenBank/DDBJ whole genome shotgun (WGS) entry which is preliminary data.</text>
</comment>
<gene>
    <name evidence="4" type="ORF">FK220_015205</name>
</gene>
<evidence type="ECO:0000259" key="3">
    <source>
        <dbReference type="PROSITE" id="PS50977"/>
    </source>
</evidence>
<dbReference type="Gene3D" id="1.10.357.10">
    <property type="entry name" value="Tetracycline Repressor, domain 2"/>
    <property type="match status" value="1"/>
</dbReference>
<dbReference type="InterPro" id="IPR009057">
    <property type="entry name" value="Homeodomain-like_sf"/>
</dbReference>
<accession>A0A967B050</accession>
<dbReference type="PROSITE" id="PS50977">
    <property type="entry name" value="HTH_TETR_2"/>
    <property type="match status" value="1"/>
</dbReference>
<dbReference type="RefSeq" id="WP_152575190.1">
    <property type="nucleotide sequence ID" value="NZ_VIKU02000004.1"/>
</dbReference>
<dbReference type="SUPFAM" id="SSF46689">
    <property type="entry name" value="Homeodomain-like"/>
    <property type="match status" value="1"/>
</dbReference>